<protein>
    <submittedName>
        <fullName evidence="2">ABC transporter permease</fullName>
    </submittedName>
</protein>
<feature type="transmembrane region" description="Helical" evidence="1">
    <location>
        <begin position="272"/>
        <end position="293"/>
    </location>
</feature>
<organism evidence="2 3">
    <name type="scientific">Aureibaculum flavum</name>
    <dbReference type="NCBI Taxonomy" id="2795986"/>
    <lineage>
        <taxon>Bacteria</taxon>
        <taxon>Pseudomonadati</taxon>
        <taxon>Bacteroidota</taxon>
        <taxon>Flavobacteriia</taxon>
        <taxon>Flavobacteriales</taxon>
        <taxon>Flavobacteriaceae</taxon>
        <taxon>Aureibaculum</taxon>
    </lineage>
</organism>
<feature type="transmembrane region" description="Helical" evidence="1">
    <location>
        <begin position="212"/>
        <end position="234"/>
    </location>
</feature>
<proteinExistence type="predicted"/>
<dbReference type="EMBL" id="JAEHFJ010000013">
    <property type="protein sequence ID" value="MBJ2176235.1"/>
    <property type="molecule type" value="Genomic_DNA"/>
</dbReference>
<name>A0ABS0WW61_9FLAO</name>
<evidence type="ECO:0000313" key="3">
    <source>
        <dbReference type="Proteomes" id="UP000623301"/>
    </source>
</evidence>
<feature type="transmembrane region" description="Helical" evidence="1">
    <location>
        <begin position="47"/>
        <end position="63"/>
    </location>
</feature>
<dbReference type="Proteomes" id="UP000623301">
    <property type="component" value="Unassembled WGS sequence"/>
</dbReference>
<feature type="transmembrane region" description="Helical" evidence="1">
    <location>
        <begin position="21"/>
        <end position="41"/>
    </location>
</feature>
<keyword evidence="1" id="KW-0812">Transmembrane</keyword>
<evidence type="ECO:0000256" key="1">
    <source>
        <dbReference type="SAM" id="Phobius"/>
    </source>
</evidence>
<feature type="transmembrane region" description="Helical" evidence="1">
    <location>
        <begin position="145"/>
        <end position="164"/>
    </location>
</feature>
<feature type="transmembrane region" description="Helical" evidence="1">
    <location>
        <begin position="107"/>
        <end position="124"/>
    </location>
</feature>
<keyword evidence="1" id="KW-1133">Transmembrane helix</keyword>
<reference evidence="2 3" key="1">
    <citation type="submission" date="2020-12" db="EMBL/GenBank/DDBJ databases">
        <title>Aureibaculum luteum sp. nov. and Aureibaculum flavum sp. nov., novel members of the family Flavobacteriaceae isolated from Antarctic intertidal sediments.</title>
        <authorList>
            <person name="He X."/>
            <person name="Zhang X."/>
        </authorList>
    </citation>
    <scope>NUCLEOTIDE SEQUENCE [LARGE SCALE GENOMIC DNA]</scope>
    <source>
        <strain evidence="2 3">A20</strain>
    </source>
</reference>
<feature type="transmembrane region" description="Helical" evidence="1">
    <location>
        <begin position="240"/>
        <end position="260"/>
    </location>
</feature>
<keyword evidence="3" id="KW-1185">Reference proteome</keyword>
<keyword evidence="1" id="KW-0472">Membrane</keyword>
<feature type="transmembrane region" description="Helical" evidence="1">
    <location>
        <begin position="84"/>
        <end position="101"/>
    </location>
</feature>
<accession>A0ABS0WW61</accession>
<sequence length="305" mass="35571">MLAYFPLQLKMANRKLDAFGLHPLLAYILLIIAFVGLSNYLFSKSEYAPYLYIVIALGLSIKFSEKKRVDFLKMCFKTTDYYKIRVVENSLIALPFVIYLIVEKHFFFAIVLFLLVNLFVFFNLKTTTIFTVPTPFGKRPFEFSSGFRNTFFVFPMAYGLTFISVDVNNFNLGVFSMLLIFIVTFSYYAKLENEYYVWSFSNSSKTFLIKKIRTALLFSTFLSLPIVIFLMLFFHSELETILVFWGLGYAYLVTVILAKYSIYPYEMNIPQVVLIAMSFVFPPLLIGIIPYFYSQSFKRLKAILE</sequence>
<comment type="caution">
    <text evidence="2">The sequence shown here is derived from an EMBL/GenBank/DDBJ whole genome shotgun (WGS) entry which is preliminary data.</text>
</comment>
<feature type="transmembrane region" description="Helical" evidence="1">
    <location>
        <begin position="170"/>
        <end position="191"/>
    </location>
</feature>
<gene>
    <name evidence="2" type="ORF">JBL43_18435</name>
</gene>
<evidence type="ECO:0000313" key="2">
    <source>
        <dbReference type="EMBL" id="MBJ2176235.1"/>
    </source>
</evidence>